<keyword evidence="6" id="KW-0500">Molybdenum</keyword>
<name>A0ABY0F9C1_9NEIS</name>
<dbReference type="PROSITE" id="PS01079">
    <property type="entry name" value="MOCF_BIOSYNTHESIS_2"/>
    <property type="match status" value="1"/>
</dbReference>
<evidence type="ECO:0000256" key="5">
    <source>
        <dbReference type="ARBA" id="ARBA00047317"/>
    </source>
</evidence>
<reference evidence="8 9" key="1">
    <citation type="submission" date="2018-10" db="EMBL/GenBank/DDBJ databases">
        <title>Draft genome of Fastidiocella sp. strain 375T, a bacterium isolated from a karstic cave dripping water.</title>
        <authorList>
            <person name="Coelho C."/>
            <person name="Verissimo A."/>
            <person name="Tiago I."/>
        </authorList>
    </citation>
    <scope>NUCLEOTIDE SEQUENCE [LARGE SCALE GENOMIC DNA]</scope>
    <source>
        <strain evidence="8 9">CAVE-375</strain>
    </source>
</reference>
<dbReference type="Pfam" id="PF03454">
    <property type="entry name" value="MoeA_C"/>
    <property type="match status" value="1"/>
</dbReference>
<dbReference type="Proteomes" id="UP000290682">
    <property type="component" value="Unassembled WGS sequence"/>
</dbReference>
<evidence type="ECO:0000313" key="8">
    <source>
        <dbReference type="EMBL" id="RXZ42073.1"/>
    </source>
</evidence>
<dbReference type="NCBIfam" id="TIGR00177">
    <property type="entry name" value="molyb_syn"/>
    <property type="match status" value="1"/>
</dbReference>
<comment type="function">
    <text evidence="1 6">Catalyzes the insertion of molybdate into adenylated molybdopterin with the concomitant release of AMP.</text>
</comment>
<evidence type="ECO:0000256" key="4">
    <source>
        <dbReference type="ARBA" id="ARBA00023150"/>
    </source>
</evidence>
<dbReference type="SUPFAM" id="SSF63882">
    <property type="entry name" value="MoeA N-terminal region -like"/>
    <property type="match status" value="1"/>
</dbReference>
<dbReference type="Gene3D" id="2.40.340.10">
    <property type="entry name" value="MoeA, C-terminal, domain IV"/>
    <property type="match status" value="1"/>
</dbReference>
<dbReference type="InterPro" id="IPR036688">
    <property type="entry name" value="MoeA_C_domain_IV_sf"/>
</dbReference>
<dbReference type="Pfam" id="PF03453">
    <property type="entry name" value="MoeA_N"/>
    <property type="match status" value="1"/>
</dbReference>
<dbReference type="EMBL" id="REGR01000015">
    <property type="protein sequence ID" value="RXZ42073.1"/>
    <property type="molecule type" value="Genomic_DNA"/>
</dbReference>
<dbReference type="CDD" id="cd00887">
    <property type="entry name" value="MoeA"/>
    <property type="match status" value="1"/>
</dbReference>
<proteinExistence type="inferred from homology"/>
<dbReference type="InterPro" id="IPR038987">
    <property type="entry name" value="MoeA-like"/>
</dbReference>
<dbReference type="Gene3D" id="3.90.105.10">
    <property type="entry name" value="Molybdopterin biosynthesis moea protein, domain 2"/>
    <property type="match status" value="1"/>
</dbReference>
<dbReference type="InterPro" id="IPR036425">
    <property type="entry name" value="MoaB/Mog-like_dom_sf"/>
</dbReference>
<comment type="pathway">
    <text evidence="2 6">Cofactor biosynthesis; molybdopterin biosynthesis.</text>
</comment>
<dbReference type="Gene3D" id="3.40.980.10">
    <property type="entry name" value="MoaB/Mog-like domain"/>
    <property type="match status" value="1"/>
</dbReference>
<keyword evidence="6" id="KW-0479">Metal-binding</keyword>
<dbReference type="InterPro" id="IPR008284">
    <property type="entry name" value="MoCF_biosynth_CS"/>
</dbReference>
<dbReference type="PANTHER" id="PTHR10192:SF5">
    <property type="entry name" value="GEPHYRIN"/>
    <property type="match status" value="1"/>
</dbReference>
<dbReference type="NCBIfam" id="NF045515">
    <property type="entry name" value="Glp_gephyrin"/>
    <property type="match status" value="1"/>
</dbReference>
<keyword evidence="6" id="KW-0460">Magnesium</keyword>
<keyword evidence="9" id="KW-1185">Reference proteome</keyword>
<keyword evidence="6" id="KW-0808">Transferase</keyword>
<evidence type="ECO:0000313" key="9">
    <source>
        <dbReference type="Proteomes" id="UP000290682"/>
    </source>
</evidence>
<dbReference type="InterPro" id="IPR036135">
    <property type="entry name" value="MoeA_linker/N_sf"/>
</dbReference>
<sequence>MQSFLDVNAMRAWLDARATALAERDAVQLLAGLGRILAEDVVSTLNVPPHDNSAMDGYAISLAELGQPLPISQRIPAGVVPKPLAQGTVARIFTGAPIPVGADAVVMQEVCTVGEDGRVAIEGEVKEGQNIRRAGSDIATGAVVVPAGKRLTPADLGLLASIGVAEVSVVRPLRVAVFFTGDELTEPGETLAEGKIYNSNRYWLTPLLLELGCEVTDLGIVPDSLEATREALTDAADFADVIVTCGGVSVGEEDHVKAAVEAVGELHLWKIAIKPGKPFAFGRVGAADFVGLPGNPVSGYVTFHVFVRRFIEQRQGLAEVREPTVIKLKAAFEWSRADSKREEYLRVKRAVENGETVLARFANQNSGVLSSCAWADGLVRLAPGQTVAPGDWVDYLPFE</sequence>
<accession>A0ABY0F9C1</accession>
<comment type="catalytic activity">
    <reaction evidence="5">
        <text>adenylyl-molybdopterin + molybdate = Mo-molybdopterin + AMP + H(+)</text>
        <dbReference type="Rhea" id="RHEA:35047"/>
        <dbReference type="ChEBI" id="CHEBI:15378"/>
        <dbReference type="ChEBI" id="CHEBI:36264"/>
        <dbReference type="ChEBI" id="CHEBI:62727"/>
        <dbReference type="ChEBI" id="CHEBI:71302"/>
        <dbReference type="ChEBI" id="CHEBI:456215"/>
        <dbReference type="EC" id="2.10.1.1"/>
    </reaction>
</comment>
<evidence type="ECO:0000256" key="6">
    <source>
        <dbReference type="RuleBase" id="RU365090"/>
    </source>
</evidence>
<dbReference type="InterPro" id="IPR005110">
    <property type="entry name" value="MoeA_linker/N"/>
</dbReference>
<protein>
    <recommendedName>
        <fullName evidence="6">Molybdopterin molybdenumtransferase</fullName>
        <ecNumber evidence="6">2.10.1.1</ecNumber>
    </recommendedName>
</protein>
<feature type="domain" description="MoaB/Mog" evidence="7">
    <location>
        <begin position="176"/>
        <end position="313"/>
    </location>
</feature>
<gene>
    <name evidence="8" type="ORF">EBB06_13570</name>
</gene>
<keyword evidence="4 6" id="KW-0501">Molybdenum cofactor biosynthesis</keyword>
<evidence type="ECO:0000259" key="7">
    <source>
        <dbReference type="SMART" id="SM00852"/>
    </source>
</evidence>
<comment type="cofactor">
    <cofactor evidence="6">
        <name>Mg(2+)</name>
        <dbReference type="ChEBI" id="CHEBI:18420"/>
    </cofactor>
</comment>
<dbReference type="SMART" id="SM00852">
    <property type="entry name" value="MoCF_biosynth"/>
    <property type="match status" value="1"/>
</dbReference>
<evidence type="ECO:0000256" key="2">
    <source>
        <dbReference type="ARBA" id="ARBA00005046"/>
    </source>
</evidence>
<evidence type="ECO:0000256" key="1">
    <source>
        <dbReference type="ARBA" id="ARBA00002901"/>
    </source>
</evidence>
<dbReference type="SUPFAM" id="SSF53218">
    <property type="entry name" value="Molybdenum cofactor biosynthesis proteins"/>
    <property type="match status" value="1"/>
</dbReference>
<dbReference type="InterPro" id="IPR001453">
    <property type="entry name" value="MoaB/Mog_dom"/>
</dbReference>
<dbReference type="SUPFAM" id="SSF63867">
    <property type="entry name" value="MoeA C-terminal domain-like"/>
    <property type="match status" value="1"/>
</dbReference>
<comment type="caution">
    <text evidence="8">The sequence shown here is derived from an EMBL/GenBank/DDBJ whole genome shotgun (WGS) entry which is preliminary data.</text>
</comment>
<dbReference type="Gene3D" id="2.170.190.11">
    <property type="entry name" value="Molybdopterin biosynthesis moea protein, domain 3"/>
    <property type="match status" value="1"/>
</dbReference>
<dbReference type="PANTHER" id="PTHR10192">
    <property type="entry name" value="MOLYBDOPTERIN BIOSYNTHESIS PROTEIN"/>
    <property type="match status" value="1"/>
</dbReference>
<organism evidence="8 9">
    <name type="scientific">Crenobacter cavernae</name>
    <dbReference type="NCBI Taxonomy" id="2290923"/>
    <lineage>
        <taxon>Bacteria</taxon>
        <taxon>Pseudomonadati</taxon>
        <taxon>Pseudomonadota</taxon>
        <taxon>Betaproteobacteria</taxon>
        <taxon>Neisseriales</taxon>
        <taxon>Neisseriaceae</taxon>
        <taxon>Crenobacter</taxon>
    </lineage>
</organism>
<dbReference type="Pfam" id="PF00994">
    <property type="entry name" value="MoCF_biosynth"/>
    <property type="match status" value="1"/>
</dbReference>
<evidence type="ECO:0000256" key="3">
    <source>
        <dbReference type="ARBA" id="ARBA00010763"/>
    </source>
</evidence>
<dbReference type="RefSeq" id="WP_129213694.1">
    <property type="nucleotide sequence ID" value="NZ_REGR01000015.1"/>
</dbReference>
<dbReference type="InterPro" id="IPR005111">
    <property type="entry name" value="MoeA_C_domain_IV"/>
</dbReference>
<comment type="similarity">
    <text evidence="3 6">Belongs to the MoeA family.</text>
</comment>
<dbReference type="EC" id="2.10.1.1" evidence="6"/>